<reference evidence="2 3" key="1">
    <citation type="submission" date="2018-05" db="EMBL/GenBank/DDBJ databases">
        <title>Zavarzinia sp. HR-AS.</title>
        <authorList>
            <person name="Lee Y."/>
            <person name="Jeon C.O."/>
        </authorList>
    </citation>
    <scope>NUCLEOTIDE SEQUENCE [LARGE SCALE GENOMIC DNA]</scope>
    <source>
        <strain evidence="2 3">HR-AS</strain>
    </source>
</reference>
<sequence>MTDEERERRFRAERREQIKRAAQIQAETFALIKAQLEEARTRISVALASSPREFQTWRLTQLQAEVRRALGEVEARAGVAVAQGLDRSWQAGAELVTKPLAAAGIDIEPRLVALDPRLLDQLKTFQTDRIRDISSAAVSKINTEIAQAAIGTQTPFEAASKVAAHLGGAEDRARTIVRLELGTAYSAAGHQRMAQAIKAGVKGLRKQWRRSGKLHPRLTHELADGQVTEVDQPFMVGGKPIMFPRDPAAPIGERINCGCGLLPFMAHWRLDQPGQKPYTDAERAASRAVRQSDQIRADTERQQAATPPDALAATTQAARAYVVDQGRRTGHEHLVAVDERTGEVVERRTDGRRSSVSFGDGLMALMRDPQRSLAFHHNHPSSSALSQPDVLVLDSFPGAAAIAAYGHDGGFTEIRRGPRWGERKFKSFVLLVDEVTRRELQRRVNDRDLAPGDATALHAWLRLVILEKSGLASTRAEPGSAWAGLIADATWVDDFATRVAKQLMERAP</sequence>
<evidence type="ECO:0000256" key="1">
    <source>
        <dbReference type="SAM" id="MobiDB-lite"/>
    </source>
</evidence>
<dbReference type="Proteomes" id="UP000245461">
    <property type="component" value="Unassembled WGS sequence"/>
</dbReference>
<evidence type="ECO:0000313" key="3">
    <source>
        <dbReference type="Proteomes" id="UP000245461"/>
    </source>
</evidence>
<dbReference type="RefSeq" id="WP_109908056.1">
    <property type="nucleotide sequence ID" value="NZ_QGLE01000021.1"/>
</dbReference>
<evidence type="ECO:0008006" key="4">
    <source>
        <dbReference type="Google" id="ProtNLM"/>
    </source>
</evidence>
<organism evidence="2 3">
    <name type="scientific">Zavarzinia aquatilis</name>
    <dbReference type="NCBI Taxonomy" id="2211142"/>
    <lineage>
        <taxon>Bacteria</taxon>
        <taxon>Pseudomonadati</taxon>
        <taxon>Pseudomonadota</taxon>
        <taxon>Alphaproteobacteria</taxon>
        <taxon>Rhodospirillales</taxon>
        <taxon>Zavarziniaceae</taxon>
        <taxon>Zavarzinia</taxon>
    </lineage>
</organism>
<evidence type="ECO:0000313" key="2">
    <source>
        <dbReference type="EMBL" id="PWR17683.1"/>
    </source>
</evidence>
<feature type="compositionally biased region" description="Low complexity" evidence="1">
    <location>
        <begin position="302"/>
        <end position="313"/>
    </location>
</feature>
<name>A0A317DXK1_9PROT</name>
<dbReference type="OrthoDB" id="952090at2"/>
<dbReference type="EMBL" id="QGLE01000021">
    <property type="protein sequence ID" value="PWR17683.1"/>
    <property type="molecule type" value="Genomic_DNA"/>
</dbReference>
<protein>
    <recommendedName>
        <fullName evidence="4">Phage head morphogenesis domain-containing protein</fullName>
    </recommendedName>
</protein>
<feature type="region of interest" description="Disordered" evidence="1">
    <location>
        <begin position="275"/>
        <end position="313"/>
    </location>
</feature>
<comment type="caution">
    <text evidence="2">The sequence shown here is derived from an EMBL/GenBank/DDBJ whole genome shotgun (WGS) entry which is preliminary data.</text>
</comment>
<accession>A0A317DXK1</accession>
<proteinExistence type="predicted"/>
<keyword evidence="3" id="KW-1185">Reference proteome</keyword>
<gene>
    <name evidence="2" type="ORF">DKG74_20560</name>
</gene>
<dbReference type="AlphaFoldDB" id="A0A317DXK1"/>